<evidence type="ECO:0000313" key="4">
    <source>
        <dbReference type="Proteomes" id="UP000199529"/>
    </source>
</evidence>
<organism evidence="3 4">
    <name type="scientific">Saccharopolyspora shandongensis</name>
    <dbReference type="NCBI Taxonomy" id="418495"/>
    <lineage>
        <taxon>Bacteria</taxon>
        <taxon>Bacillati</taxon>
        <taxon>Actinomycetota</taxon>
        <taxon>Actinomycetes</taxon>
        <taxon>Pseudonocardiales</taxon>
        <taxon>Pseudonocardiaceae</taxon>
        <taxon>Saccharopolyspora</taxon>
    </lineage>
</organism>
<dbReference type="AlphaFoldDB" id="A0A1H3ECA3"/>
<reference evidence="4" key="1">
    <citation type="submission" date="2016-10" db="EMBL/GenBank/DDBJ databases">
        <authorList>
            <person name="Varghese N."/>
            <person name="Submissions S."/>
        </authorList>
    </citation>
    <scope>NUCLEOTIDE SEQUENCE [LARGE SCALE GENOMIC DNA]</scope>
    <source>
        <strain evidence="4">CGMCC 4.3530</strain>
    </source>
</reference>
<feature type="domain" description="UspA" evidence="2">
    <location>
        <begin position="6"/>
        <end position="128"/>
    </location>
</feature>
<accession>A0A1H3ECA3</accession>
<feature type="domain" description="UspA" evidence="2">
    <location>
        <begin position="136"/>
        <end position="270"/>
    </location>
</feature>
<dbReference type="Proteomes" id="UP000199529">
    <property type="component" value="Unassembled WGS sequence"/>
</dbReference>
<dbReference type="InterPro" id="IPR006015">
    <property type="entry name" value="Universal_stress_UspA"/>
</dbReference>
<dbReference type="Gene3D" id="3.40.50.620">
    <property type="entry name" value="HUPs"/>
    <property type="match status" value="2"/>
</dbReference>
<dbReference type="OrthoDB" id="6174426at2"/>
<dbReference type="Pfam" id="PF00582">
    <property type="entry name" value="Usp"/>
    <property type="match status" value="2"/>
</dbReference>
<gene>
    <name evidence="3" type="ORF">SAMN05216215_1014162</name>
</gene>
<comment type="similarity">
    <text evidence="1">Belongs to the universal stress protein A family.</text>
</comment>
<dbReference type="RefSeq" id="WP_093266606.1">
    <property type="nucleotide sequence ID" value="NZ_FNOK01000014.1"/>
</dbReference>
<dbReference type="PANTHER" id="PTHR46268">
    <property type="entry name" value="STRESS RESPONSE PROTEIN NHAX"/>
    <property type="match status" value="1"/>
</dbReference>
<dbReference type="PRINTS" id="PR01438">
    <property type="entry name" value="UNVRSLSTRESS"/>
</dbReference>
<protein>
    <submittedName>
        <fullName evidence="3">Nucleotide-binding universal stress protein, UspA family</fullName>
    </submittedName>
</protein>
<proteinExistence type="inferred from homology"/>
<evidence type="ECO:0000259" key="2">
    <source>
        <dbReference type="Pfam" id="PF00582"/>
    </source>
</evidence>
<dbReference type="SUPFAM" id="SSF52402">
    <property type="entry name" value="Adenine nucleotide alpha hydrolases-like"/>
    <property type="match status" value="2"/>
</dbReference>
<dbReference type="InterPro" id="IPR006016">
    <property type="entry name" value="UspA"/>
</dbReference>
<name>A0A1H3ECA3_9PSEU</name>
<evidence type="ECO:0000256" key="1">
    <source>
        <dbReference type="ARBA" id="ARBA00008791"/>
    </source>
</evidence>
<evidence type="ECO:0000313" key="3">
    <source>
        <dbReference type="EMBL" id="SDX75544.1"/>
    </source>
</evidence>
<dbReference type="PANTHER" id="PTHR46268:SF6">
    <property type="entry name" value="UNIVERSAL STRESS PROTEIN UP12"/>
    <property type="match status" value="1"/>
</dbReference>
<keyword evidence="4" id="KW-1185">Reference proteome</keyword>
<dbReference type="STRING" id="418495.SAMN05216215_1014162"/>
<dbReference type="InterPro" id="IPR014729">
    <property type="entry name" value="Rossmann-like_a/b/a_fold"/>
</dbReference>
<sequence length="276" mass="28673">MESSGRVVVGVDGSESSLTAAAWAAEEADLRHAKQVHFVIVSGDPARDDEAWEIVGPVAEQTADRHPRLAVSSGVEPGAPADVLLQLADEAELIVVGSRGRSTLAATLLGSVSAKVAAHAQCPVVVVRDHRDSGAVVVGVDNSPHSGAALRYAFDAASRYGSELVAVQVWQDVEYAPVVPRMQYELADLRDEALRGVAEQLAGWTESYPDVPVRKVAQRGHPVAELAAAAEDARLLVVGHRGRGGFTGLLLGSVAAGVLHHASCPVAVVRAGGVTS</sequence>
<dbReference type="EMBL" id="FNOK01000014">
    <property type="protein sequence ID" value="SDX75544.1"/>
    <property type="molecule type" value="Genomic_DNA"/>
</dbReference>